<proteinExistence type="predicted"/>
<evidence type="ECO:0000313" key="2">
    <source>
        <dbReference type="Proteomes" id="UP000009017"/>
    </source>
</evidence>
<comment type="caution">
    <text evidence="1">The sequence shown here is derived from an EMBL/GenBank/DDBJ whole genome shotgun (WGS) entry which is preliminary data.</text>
</comment>
<sequence length="179" mass="17842">EGTGTLTMNKGSGMGVYAKGGTVSLADVRISGVEMGVMMLGKEGKSLTIRGNSTIDFKGDGVGVGVLGGVTRVSLMRTVITGEGSGTGVYAMGVGEMAVGLDNVRISNVAKGVSVEGTGRVTIRGGSVDFTGAHGVYVGKKGTSAELRGTRITGDGSGTGVYAMGVGEMTVALDNVRIS</sequence>
<feature type="non-terminal residue" evidence="1">
    <location>
        <position position="179"/>
    </location>
</feature>
<gene>
    <name evidence="1" type="ORF">ME3_00020</name>
</gene>
<dbReference type="InterPro" id="IPR012332">
    <property type="entry name" value="Autotransporter_pectin_lyase_C"/>
</dbReference>
<organism evidence="1 2">
    <name type="scientific">Bartonella melophagi K-2C</name>
    <dbReference type="NCBI Taxonomy" id="1094557"/>
    <lineage>
        <taxon>Bacteria</taxon>
        <taxon>Pseudomonadati</taxon>
        <taxon>Pseudomonadota</taxon>
        <taxon>Alphaproteobacteria</taxon>
        <taxon>Hyphomicrobiales</taxon>
        <taxon>Bartonellaceae</taxon>
        <taxon>Bartonella</taxon>
    </lineage>
</organism>
<accession>J1K3Q3</accession>
<keyword evidence="2" id="KW-1185">Reference proteome</keyword>
<feature type="non-terminal residue" evidence="1">
    <location>
        <position position="1"/>
    </location>
</feature>
<reference evidence="1 2" key="1">
    <citation type="submission" date="2012-03" db="EMBL/GenBank/DDBJ databases">
        <title>The Genome Sequence of Bartonella melophagi K-2C.</title>
        <authorList>
            <consortium name="The Broad Institute Genome Sequencing Platform"/>
            <consortium name="The Broad Institute Genome Sequencing Center for Infectious Disease"/>
            <person name="Feldgarden M."/>
            <person name="Kirby J."/>
            <person name="Kosoy M."/>
            <person name="Birtles R."/>
            <person name="Probert W.S."/>
            <person name="Chiaraviglio L."/>
            <person name="Young S.K."/>
            <person name="Zeng Q."/>
            <person name="Gargeya S."/>
            <person name="Fitzgerald M."/>
            <person name="Haas B."/>
            <person name="Abouelleil A."/>
            <person name="Alvarado L."/>
            <person name="Arachchi H.M."/>
            <person name="Berlin A."/>
            <person name="Chapman S.B."/>
            <person name="Gearin G."/>
            <person name="Goldberg J."/>
            <person name="Griggs A."/>
            <person name="Gujja S."/>
            <person name="Hansen M."/>
            <person name="Heiman D."/>
            <person name="Howarth C."/>
            <person name="Larimer J."/>
            <person name="Lui A."/>
            <person name="MacDonald P.J.P."/>
            <person name="McCowen C."/>
            <person name="Montmayeur A."/>
            <person name="Murphy C."/>
            <person name="Neiman D."/>
            <person name="Pearson M."/>
            <person name="Priest M."/>
            <person name="Roberts A."/>
            <person name="Saif S."/>
            <person name="Shea T."/>
            <person name="Sisk P."/>
            <person name="Stolte C."/>
            <person name="Sykes S."/>
            <person name="Wortman J."/>
            <person name="Nusbaum C."/>
            <person name="Birren B."/>
        </authorList>
    </citation>
    <scope>NUCLEOTIDE SEQUENCE [LARGE SCALE GENOMIC DNA]</scope>
    <source>
        <strain evidence="1 2">K-2C</strain>
    </source>
</reference>
<dbReference type="AlphaFoldDB" id="J1K3Q3"/>
<dbReference type="Proteomes" id="UP000009017">
    <property type="component" value="Unassembled WGS sequence"/>
</dbReference>
<evidence type="ECO:0000313" key="1">
    <source>
        <dbReference type="EMBL" id="EJF92132.1"/>
    </source>
</evidence>
<dbReference type="SUPFAM" id="SSF51126">
    <property type="entry name" value="Pectin lyase-like"/>
    <property type="match status" value="1"/>
</dbReference>
<protein>
    <recommendedName>
        <fullName evidence="3">Right handed beta helix domain-containing protein</fullName>
    </recommendedName>
</protein>
<evidence type="ECO:0008006" key="3">
    <source>
        <dbReference type="Google" id="ProtNLM"/>
    </source>
</evidence>
<dbReference type="InterPro" id="IPR011050">
    <property type="entry name" value="Pectin_lyase_fold/virulence"/>
</dbReference>
<dbReference type="HOGENOM" id="CLU_1506438_0_0_5"/>
<dbReference type="EMBL" id="AIMA01000002">
    <property type="protein sequence ID" value="EJF92132.1"/>
    <property type="molecule type" value="Genomic_DNA"/>
</dbReference>
<name>J1K3Q3_9HYPH</name>
<dbReference type="Gene3D" id="2.160.20.20">
    <property type="match status" value="1"/>
</dbReference>